<gene>
    <name evidence="6" type="ORF">ACE11A_16420</name>
</gene>
<evidence type="ECO:0000256" key="4">
    <source>
        <dbReference type="RuleBase" id="RU003476"/>
    </source>
</evidence>
<evidence type="ECO:0000313" key="7">
    <source>
        <dbReference type="Proteomes" id="UP001577267"/>
    </source>
</evidence>
<dbReference type="InterPro" id="IPR020476">
    <property type="entry name" value="Nudix_hydrolase"/>
</dbReference>
<dbReference type="InterPro" id="IPR015797">
    <property type="entry name" value="NUDIX_hydrolase-like_dom_sf"/>
</dbReference>
<dbReference type="Pfam" id="PF00293">
    <property type="entry name" value="NUDIX"/>
    <property type="match status" value="1"/>
</dbReference>
<dbReference type="PANTHER" id="PTHR43046">
    <property type="entry name" value="GDP-MANNOSE MANNOSYL HYDROLASE"/>
    <property type="match status" value="1"/>
</dbReference>
<comment type="cofactor">
    <cofactor evidence="1">
        <name>Mg(2+)</name>
        <dbReference type="ChEBI" id="CHEBI:18420"/>
    </cofactor>
</comment>
<dbReference type="Gene3D" id="3.90.79.10">
    <property type="entry name" value="Nucleoside Triphosphate Pyrophosphohydrolase"/>
    <property type="match status" value="1"/>
</dbReference>
<accession>A0ABV4ZPN7</accession>
<feature type="domain" description="Nudix hydrolase" evidence="5">
    <location>
        <begin position="33"/>
        <end position="163"/>
    </location>
</feature>
<protein>
    <submittedName>
        <fullName evidence="6">NUDIX domain-containing protein</fullName>
    </submittedName>
</protein>
<dbReference type="InterPro" id="IPR000086">
    <property type="entry name" value="NUDIX_hydrolase_dom"/>
</dbReference>
<evidence type="ECO:0000313" key="6">
    <source>
        <dbReference type="EMBL" id="MFB4195929.1"/>
    </source>
</evidence>
<dbReference type="Proteomes" id="UP001577267">
    <property type="component" value="Unassembled WGS sequence"/>
</dbReference>
<keyword evidence="3 4" id="KW-0378">Hydrolase</keyword>
<dbReference type="PRINTS" id="PR00502">
    <property type="entry name" value="NUDIXFAMILY"/>
</dbReference>
<dbReference type="PANTHER" id="PTHR43046:SF14">
    <property type="entry name" value="MUTT_NUDIX FAMILY PROTEIN"/>
    <property type="match status" value="1"/>
</dbReference>
<dbReference type="InterPro" id="IPR020084">
    <property type="entry name" value="NUDIX_hydrolase_CS"/>
</dbReference>
<reference evidence="6 7" key="1">
    <citation type="submission" date="2024-09" db="EMBL/GenBank/DDBJ databases">
        <title>Draft genome sequence of multifaceted antimicrobials producing Streptomyces sp. strain FH1.</title>
        <authorList>
            <person name="Hassan F."/>
            <person name="Ali H."/>
            <person name="Hassan N."/>
            <person name="Nawaz A."/>
        </authorList>
    </citation>
    <scope>NUCLEOTIDE SEQUENCE [LARGE SCALE GENOMIC DNA]</scope>
    <source>
        <strain evidence="6 7">FH1</strain>
    </source>
</reference>
<dbReference type="RefSeq" id="WP_375063847.1">
    <property type="nucleotide sequence ID" value="NZ_JBHGBT010000014.1"/>
</dbReference>
<evidence type="ECO:0000256" key="2">
    <source>
        <dbReference type="ARBA" id="ARBA00005582"/>
    </source>
</evidence>
<dbReference type="PROSITE" id="PS51462">
    <property type="entry name" value="NUDIX"/>
    <property type="match status" value="1"/>
</dbReference>
<dbReference type="EMBL" id="JBHGBT010000014">
    <property type="protein sequence ID" value="MFB4195929.1"/>
    <property type="molecule type" value="Genomic_DNA"/>
</dbReference>
<evidence type="ECO:0000259" key="5">
    <source>
        <dbReference type="PROSITE" id="PS51462"/>
    </source>
</evidence>
<keyword evidence="7" id="KW-1185">Reference proteome</keyword>
<proteinExistence type="inferred from homology"/>
<dbReference type="PROSITE" id="PS00893">
    <property type="entry name" value="NUDIX_BOX"/>
    <property type="match status" value="1"/>
</dbReference>
<evidence type="ECO:0000256" key="3">
    <source>
        <dbReference type="ARBA" id="ARBA00022801"/>
    </source>
</evidence>
<dbReference type="SUPFAM" id="SSF55811">
    <property type="entry name" value="Nudix"/>
    <property type="match status" value="1"/>
</dbReference>
<sequence>MKDDQREHPQPLVSGPLDIRLLAFEPGPEDRTFEDAPVTYALVALWHEGRLLLVLERGRGEWELPGGGIDPGETPRVAAARELREEAGQVIAPEALRFVGFSKTAFADRPVAYGAVFAAETTAVRPFTPNEEIAAIHWWTGEPEVPGGLLQTVDTYLAERARTAPPA</sequence>
<name>A0ABV4ZPN7_9ACTN</name>
<comment type="caution">
    <text evidence="6">The sequence shown here is derived from an EMBL/GenBank/DDBJ whole genome shotgun (WGS) entry which is preliminary data.</text>
</comment>
<comment type="similarity">
    <text evidence="2 4">Belongs to the Nudix hydrolase family.</text>
</comment>
<evidence type="ECO:0000256" key="1">
    <source>
        <dbReference type="ARBA" id="ARBA00001946"/>
    </source>
</evidence>
<organism evidence="6 7">
    <name type="scientific">Streptomyces carpaticus</name>
    <dbReference type="NCBI Taxonomy" id="285558"/>
    <lineage>
        <taxon>Bacteria</taxon>
        <taxon>Bacillati</taxon>
        <taxon>Actinomycetota</taxon>
        <taxon>Actinomycetes</taxon>
        <taxon>Kitasatosporales</taxon>
        <taxon>Streptomycetaceae</taxon>
        <taxon>Streptomyces</taxon>
    </lineage>
</organism>